<proteinExistence type="predicted"/>
<keyword evidence="4" id="KW-1185">Reference proteome</keyword>
<reference evidence="3 4" key="1">
    <citation type="submission" date="2023-01" db="EMBL/GenBank/DDBJ databases">
        <authorList>
            <person name="Kreplak J."/>
        </authorList>
    </citation>
    <scope>NUCLEOTIDE SEQUENCE [LARGE SCALE GENOMIC DNA]</scope>
</reference>
<gene>
    <name evidence="3" type="ORF">VFH_I232560</name>
</gene>
<organism evidence="3 4">
    <name type="scientific">Vicia faba</name>
    <name type="common">Broad bean</name>
    <name type="synonym">Faba vulgaris</name>
    <dbReference type="NCBI Taxonomy" id="3906"/>
    <lineage>
        <taxon>Eukaryota</taxon>
        <taxon>Viridiplantae</taxon>
        <taxon>Streptophyta</taxon>
        <taxon>Embryophyta</taxon>
        <taxon>Tracheophyta</taxon>
        <taxon>Spermatophyta</taxon>
        <taxon>Magnoliopsida</taxon>
        <taxon>eudicotyledons</taxon>
        <taxon>Gunneridae</taxon>
        <taxon>Pentapetalae</taxon>
        <taxon>rosids</taxon>
        <taxon>fabids</taxon>
        <taxon>Fabales</taxon>
        <taxon>Fabaceae</taxon>
        <taxon>Papilionoideae</taxon>
        <taxon>50 kb inversion clade</taxon>
        <taxon>NPAAA clade</taxon>
        <taxon>Hologalegina</taxon>
        <taxon>IRL clade</taxon>
        <taxon>Fabeae</taxon>
        <taxon>Vicia</taxon>
    </lineage>
</organism>
<sequence length="393" mass="45182">MAPFKGLHVGPDRFKNPFPGVSHPVVTQLNVVWREFLTSTLISFQIDTGSNGYNFTSYHPNLVACHFGLSQILRQLRLWNFQHSNSNNFSLLLLNLTLGGINTKNNISMCPPFCNDYQKPSLDWTPNQLLRQAPQWILWISQEQLLATPKRHQFLLLKPIHTKRSLAVSLDSVQSSKKKKNHAPPSTQPANVPEETLPIPTEQARIEHPDLQSSSAEVPLDSHTPNSSIVAEVDANVTLKLQQLKTYLLEGDFLVVVGEETDLGRDALKLVGKLNHYELPDSIAKYFIEFKSFFSQLSRDLITRKNDDLQIKNKINEMARKWDFSKACEKKLTEFQAKKQQHFDKHKEIDDEIYHYQAQIDELKKKIKEANQRKLLSILEKTSPLRNKLLMRL</sequence>
<feature type="coiled-coil region" evidence="1">
    <location>
        <begin position="346"/>
        <end position="380"/>
    </location>
</feature>
<protein>
    <submittedName>
        <fullName evidence="3">Uncharacterized protein</fullName>
    </submittedName>
</protein>
<keyword evidence="1" id="KW-0175">Coiled coil</keyword>
<dbReference type="EMBL" id="OX451736">
    <property type="protein sequence ID" value="CAI8585982.1"/>
    <property type="molecule type" value="Genomic_DNA"/>
</dbReference>
<evidence type="ECO:0000313" key="3">
    <source>
        <dbReference type="EMBL" id="CAI8585982.1"/>
    </source>
</evidence>
<accession>A0AAV0YKR8</accession>
<evidence type="ECO:0000256" key="2">
    <source>
        <dbReference type="SAM" id="MobiDB-lite"/>
    </source>
</evidence>
<dbReference type="Proteomes" id="UP001157006">
    <property type="component" value="Chromosome 1L"/>
</dbReference>
<dbReference type="AlphaFoldDB" id="A0AAV0YKR8"/>
<evidence type="ECO:0000256" key="1">
    <source>
        <dbReference type="SAM" id="Coils"/>
    </source>
</evidence>
<feature type="region of interest" description="Disordered" evidence="2">
    <location>
        <begin position="171"/>
        <end position="195"/>
    </location>
</feature>
<evidence type="ECO:0000313" key="4">
    <source>
        <dbReference type="Proteomes" id="UP001157006"/>
    </source>
</evidence>
<name>A0AAV0YKR8_VICFA</name>